<keyword evidence="3" id="KW-1185">Reference proteome</keyword>
<name>A0ABU7E705_9TELE</name>
<dbReference type="EMBL" id="JAHUTJ010047805">
    <property type="protein sequence ID" value="MED6282550.1"/>
    <property type="molecule type" value="Genomic_DNA"/>
</dbReference>
<feature type="compositionally biased region" description="Polar residues" evidence="1">
    <location>
        <begin position="53"/>
        <end position="68"/>
    </location>
</feature>
<reference evidence="2 3" key="1">
    <citation type="submission" date="2021-06" db="EMBL/GenBank/DDBJ databases">
        <authorList>
            <person name="Palmer J.M."/>
        </authorList>
    </citation>
    <scope>NUCLEOTIDE SEQUENCE [LARGE SCALE GENOMIC DNA]</scope>
    <source>
        <strain evidence="2 3">CL_MEX2019</strain>
        <tissue evidence="2">Muscle</tissue>
    </source>
</reference>
<accession>A0ABU7E705</accession>
<dbReference type="Proteomes" id="UP001352852">
    <property type="component" value="Unassembled WGS sequence"/>
</dbReference>
<proteinExistence type="predicted"/>
<evidence type="ECO:0000256" key="1">
    <source>
        <dbReference type="SAM" id="MobiDB-lite"/>
    </source>
</evidence>
<gene>
    <name evidence="2" type="ORF">CHARACLAT_033280</name>
</gene>
<sequence>MGPQRRKTPASLQWRTRTPWPSISSNVMELELGGVRGWGGTDPPQNHPDPQTLIPSPATQSTAQNSHRPPTERSQPEAANSAAPLLTKEQTSRPSPTKIPHTNEGK</sequence>
<comment type="caution">
    <text evidence="2">The sequence shown here is derived from an EMBL/GenBank/DDBJ whole genome shotgun (WGS) entry which is preliminary data.</text>
</comment>
<organism evidence="2 3">
    <name type="scientific">Characodon lateralis</name>
    <dbReference type="NCBI Taxonomy" id="208331"/>
    <lineage>
        <taxon>Eukaryota</taxon>
        <taxon>Metazoa</taxon>
        <taxon>Chordata</taxon>
        <taxon>Craniata</taxon>
        <taxon>Vertebrata</taxon>
        <taxon>Euteleostomi</taxon>
        <taxon>Actinopterygii</taxon>
        <taxon>Neopterygii</taxon>
        <taxon>Teleostei</taxon>
        <taxon>Neoteleostei</taxon>
        <taxon>Acanthomorphata</taxon>
        <taxon>Ovalentaria</taxon>
        <taxon>Atherinomorphae</taxon>
        <taxon>Cyprinodontiformes</taxon>
        <taxon>Goodeidae</taxon>
        <taxon>Characodon</taxon>
    </lineage>
</organism>
<evidence type="ECO:0000313" key="2">
    <source>
        <dbReference type="EMBL" id="MED6282550.1"/>
    </source>
</evidence>
<evidence type="ECO:0000313" key="3">
    <source>
        <dbReference type="Proteomes" id="UP001352852"/>
    </source>
</evidence>
<protein>
    <submittedName>
        <fullName evidence="2">Uncharacterized protein</fullName>
    </submittedName>
</protein>
<feature type="region of interest" description="Disordered" evidence="1">
    <location>
        <begin position="1"/>
        <end position="106"/>
    </location>
</feature>
<feature type="compositionally biased region" description="Polar residues" evidence="1">
    <location>
        <begin position="10"/>
        <end position="27"/>
    </location>
</feature>